<dbReference type="InterPro" id="IPR051682">
    <property type="entry name" value="Mito_Persulfide_Diox"/>
</dbReference>
<dbReference type="Gene3D" id="3.60.15.10">
    <property type="entry name" value="Ribonuclease Z/Hydroxyacylglutathione hydrolase-like"/>
    <property type="match status" value="1"/>
</dbReference>
<dbReference type="GO" id="GO:0070813">
    <property type="term" value="P:hydrogen sulfide metabolic process"/>
    <property type="evidence" value="ECO:0007669"/>
    <property type="project" value="TreeGrafter"/>
</dbReference>
<dbReference type="CDD" id="cd07724">
    <property type="entry name" value="POD-like_MBL-fold"/>
    <property type="match status" value="1"/>
</dbReference>
<evidence type="ECO:0000313" key="3">
    <source>
        <dbReference type="EMBL" id="CAB4624254.1"/>
    </source>
</evidence>
<dbReference type="PROSITE" id="PS50206">
    <property type="entry name" value="RHODANESE_3"/>
    <property type="match status" value="2"/>
</dbReference>
<dbReference type="EMBL" id="CAEZUP010000132">
    <property type="protein sequence ID" value="CAB4624254.1"/>
    <property type="molecule type" value="Genomic_DNA"/>
</dbReference>
<feature type="domain" description="Rhodanese" evidence="2">
    <location>
        <begin position="268"/>
        <end position="319"/>
    </location>
</feature>
<proteinExistence type="predicted"/>
<protein>
    <submittedName>
        <fullName evidence="3">Unannotated protein</fullName>
    </submittedName>
</protein>
<dbReference type="Pfam" id="PF00753">
    <property type="entry name" value="Lactamase_B"/>
    <property type="match status" value="1"/>
</dbReference>
<dbReference type="InterPro" id="IPR001279">
    <property type="entry name" value="Metallo-B-lactamas"/>
</dbReference>
<dbReference type="GO" id="GO:0046872">
    <property type="term" value="F:metal ion binding"/>
    <property type="evidence" value="ECO:0007669"/>
    <property type="project" value="UniProtKB-KW"/>
</dbReference>
<evidence type="ECO:0000256" key="1">
    <source>
        <dbReference type="ARBA" id="ARBA00022723"/>
    </source>
</evidence>
<dbReference type="AlphaFoldDB" id="A0A6J6IIF5"/>
<dbReference type="FunFam" id="3.60.15.10:FF:000030">
    <property type="entry name" value="Metallo-beta-lactamase family protein"/>
    <property type="match status" value="1"/>
</dbReference>
<dbReference type="GO" id="GO:0006749">
    <property type="term" value="P:glutathione metabolic process"/>
    <property type="evidence" value="ECO:0007669"/>
    <property type="project" value="InterPro"/>
</dbReference>
<sequence length="469" mass="50569">MFFRQYDLACLSLYSYMIGDESTGRAVVIDPQRDISGYLADAEANGLAIDMVLETHFHADFLSGHLELAEATGATIAYGSDAVAEFPIRRLADRERISLGDVVLEIRHTPGHTPESISIVVFEHETDVEPWAVFTGDTLFVGDVGRPDLLASVGRTADELARHLFRSLNDQLMTLPDSTLVYPAHGAGSACGKSMLDAVSTSIGEQRKSNYALKPMTEEQFVEAVTQGQSVAPLYFAFTADSNRRARELFDDSEAPRVLELDEALRLQADGAVIIDGRSPESFASGHLVGAVNVGLDGRFAEYAGDIVRPGESIILITDPGRETEARVRLARIGFDRVVGALHNVEQLLAEQPSTSALAQRANRVSADDFGSWCTDPDLQIVDLRNPGEQEDGIVSGAQRIPLAQLLDRQVELDRSRCTVLYCAGGYRSSIGASLLRSLGFTHVADVVGGFAACESAGVPIDSTPVGAR</sequence>
<evidence type="ECO:0000259" key="2">
    <source>
        <dbReference type="PROSITE" id="PS50206"/>
    </source>
</evidence>
<feature type="domain" description="Rhodanese" evidence="2">
    <location>
        <begin position="375"/>
        <end position="463"/>
    </location>
</feature>
<dbReference type="InterPro" id="IPR036873">
    <property type="entry name" value="Rhodanese-like_dom_sf"/>
</dbReference>
<reference evidence="3" key="1">
    <citation type="submission" date="2020-05" db="EMBL/GenBank/DDBJ databases">
        <authorList>
            <person name="Chiriac C."/>
            <person name="Salcher M."/>
            <person name="Ghai R."/>
            <person name="Kavagutti S V."/>
        </authorList>
    </citation>
    <scope>NUCLEOTIDE SEQUENCE</scope>
</reference>
<organism evidence="3">
    <name type="scientific">freshwater metagenome</name>
    <dbReference type="NCBI Taxonomy" id="449393"/>
    <lineage>
        <taxon>unclassified sequences</taxon>
        <taxon>metagenomes</taxon>
        <taxon>ecological metagenomes</taxon>
    </lineage>
</organism>
<dbReference type="SMART" id="SM00450">
    <property type="entry name" value="RHOD"/>
    <property type="match status" value="2"/>
</dbReference>
<gene>
    <name evidence="3" type="ORF">UFOPK1835_02036</name>
</gene>
<dbReference type="Gene3D" id="3.40.250.10">
    <property type="entry name" value="Rhodanese-like domain"/>
    <property type="match status" value="2"/>
</dbReference>
<dbReference type="SUPFAM" id="SSF52821">
    <property type="entry name" value="Rhodanese/Cell cycle control phosphatase"/>
    <property type="match status" value="2"/>
</dbReference>
<dbReference type="SUPFAM" id="SSF56281">
    <property type="entry name" value="Metallo-hydrolase/oxidoreductase"/>
    <property type="match status" value="1"/>
</dbReference>
<dbReference type="PANTHER" id="PTHR43084">
    <property type="entry name" value="PERSULFIDE DIOXYGENASE ETHE1"/>
    <property type="match status" value="1"/>
</dbReference>
<dbReference type="Pfam" id="PF00581">
    <property type="entry name" value="Rhodanese"/>
    <property type="match status" value="2"/>
</dbReference>
<name>A0A6J6IIF5_9ZZZZ</name>
<accession>A0A6J6IIF5</accession>
<dbReference type="SMART" id="SM00849">
    <property type="entry name" value="Lactamase_B"/>
    <property type="match status" value="1"/>
</dbReference>
<dbReference type="GO" id="GO:0050313">
    <property type="term" value="F:sulfur dioxygenase activity"/>
    <property type="evidence" value="ECO:0007669"/>
    <property type="project" value="InterPro"/>
</dbReference>
<dbReference type="InterPro" id="IPR044528">
    <property type="entry name" value="POD-like_MBL-fold"/>
</dbReference>
<dbReference type="InterPro" id="IPR036866">
    <property type="entry name" value="RibonucZ/Hydroxyglut_hydro"/>
</dbReference>
<keyword evidence="1" id="KW-0479">Metal-binding</keyword>
<dbReference type="InterPro" id="IPR001763">
    <property type="entry name" value="Rhodanese-like_dom"/>
</dbReference>
<dbReference type="CDD" id="cd00158">
    <property type="entry name" value="RHOD"/>
    <property type="match status" value="1"/>
</dbReference>
<dbReference type="PANTHER" id="PTHR43084:SF1">
    <property type="entry name" value="PERSULFIDE DIOXYGENASE ETHE1, MITOCHONDRIAL"/>
    <property type="match status" value="1"/>
</dbReference>